<proteinExistence type="inferred from homology"/>
<dbReference type="Pfam" id="PF00168">
    <property type="entry name" value="C2"/>
    <property type="match status" value="3"/>
</dbReference>
<protein>
    <submittedName>
        <fullName evidence="13">BAI1-associated protein 3</fullName>
    </submittedName>
</protein>
<dbReference type="SUPFAM" id="SSF49562">
    <property type="entry name" value="C2 domain (Calcium/lipid-binding domain, CaLB)"/>
    <property type="match status" value="2"/>
</dbReference>
<sequence>MPEVLASFKSNETQLSKDELESLLMEVVYTIRHKVGMTTQGCDGQHMTDQLTRFAQQAFPLDPSTHARLMQAVREEKSPILVLNVIVVEAEGLEAKDPNGFSDPYCMLGIQPAVNALPPPSPQPPTASPPALDSPKLRSQWSRSSQETETEGSDGGDSPRCAGKDSLRKHHSFRISFKRRGGSNELARRDHRDSLTNVIPVKIIRATGVKPHTLNPRWAEKFRLDIDSINTDILHLDIWDHDDESSVLDVVSKLNEVKGVKGLGRFFKQIAQSARSGGEDDFLGCVNIPLADIPSTGVDRWYKLEARSQRSNIQGQIHLKMWLSTREDRGTSEEEVWREVQQHEQIVTVFVLHELSKWKDDSLGWDGSLAPPAETILHQHALQGDLTRLQQAVCRFMAYTRVHRSRPLDHRILLRLLTSLHELWDDEALSKEEALRKSKISTMPEFGGDFIYDSYRYAYRTKKAGLVSVQRNTSTDSNTSCNNSTISQYGGSTNSIGDSIRALSTASVTPMSTHEASREGATSPYGRAPEQGAGVRKNLHAGGSGMGAEEAVEKLARMTLQLSLDLQNGIDYYEHSFEKSLRIPYVNTLYRIWEKQLTENTLRILSEYQRGENLEVSEAAVWNQCAILTEMELSREPEPLPTSCSPAPFILYLALAEFSRFQEHLTGSGECSRTTTGLTLGCVWRQFSPSVSCWLDHTCYTVLVRIRRAILTDRVANTGEPVQYTTSAVDVTSCFYHVKTFWRHLAWPDPSSAYNLILKIIQLISLAAEYYVSLLQQRLLTLPNDTAEDQRAQQLCITVNNMEHVRHSYTLLEEDLQINELSKCLEAEDPQNGRAWGDHLIALLQSGLSALDARIGESMLPVSDKMRQELQRDVFHLAWSPDSLPAREAVRPLLEHLRTALTVYAAALLKNNLDRLLHLLWQAVLLALTHQITKDSEIANNLRALFSRSLSQETSEEETTEKQSAFFLRLYDALTLLKEFFHAGGRGLEAAVLECQEYAIVETQLRLHKTTTSALMERYYLERLLLQERAEGHQFGSLFVRVYFNHDSLCVEILQARNVIPLDPNGLSDPFVVVELVPRRLFPTCCPQHTNVHKRTLNPLFDECFEFPATLQSCQAEGAMIVFTLMDHDVITCNDFGGEAFLSLNTIPGVASSSTGVDTLHGLKPIELALMFRNDPDNLILKVLETRVNDKIAQEFVKKQKQRLISKIP</sequence>
<evidence type="ECO:0000256" key="2">
    <source>
        <dbReference type="ARBA" id="ARBA00004496"/>
    </source>
</evidence>
<evidence type="ECO:0000313" key="13">
    <source>
        <dbReference type="RefSeq" id="XP_047741537.1"/>
    </source>
</evidence>
<feature type="domain" description="MHD1" evidence="10">
    <location>
        <begin position="649"/>
        <end position="775"/>
    </location>
</feature>
<feature type="domain" description="C2" evidence="9">
    <location>
        <begin position="63"/>
        <end position="302"/>
    </location>
</feature>
<dbReference type="OrthoDB" id="7976202at2759"/>
<comment type="similarity">
    <text evidence="4">Belongs to the unc-13 family.</text>
</comment>
<dbReference type="GO" id="GO:0099503">
    <property type="term" value="C:secretory vesicle"/>
    <property type="evidence" value="ECO:0007669"/>
    <property type="project" value="TreeGrafter"/>
</dbReference>
<evidence type="ECO:0000259" key="11">
    <source>
        <dbReference type="PROSITE" id="PS51259"/>
    </source>
</evidence>
<evidence type="ECO:0000259" key="9">
    <source>
        <dbReference type="PROSITE" id="PS50004"/>
    </source>
</evidence>
<feature type="domain" description="MHD2" evidence="11">
    <location>
        <begin position="887"/>
        <end position="1019"/>
    </location>
</feature>
<evidence type="ECO:0000256" key="3">
    <source>
        <dbReference type="ARBA" id="ARBA00004603"/>
    </source>
</evidence>
<dbReference type="GO" id="GO:0055037">
    <property type="term" value="C:recycling endosome"/>
    <property type="evidence" value="ECO:0007669"/>
    <property type="project" value="UniProtKB-SubCell"/>
</dbReference>
<dbReference type="PROSITE" id="PS51259">
    <property type="entry name" value="MHD2"/>
    <property type="match status" value="1"/>
</dbReference>
<dbReference type="InterPro" id="IPR014770">
    <property type="entry name" value="Munc13_1"/>
</dbReference>
<dbReference type="PANTHER" id="PTHR45999:SF4">
    <property type="entry name" value="UNC-13-4A, ISOFORM B"/>
    <property type="match status" value="1"/>
</dbReference>
<dbReference type="InterPro" id="IPR035892">
    <property type="entry name" value="C2_domain_sf"/>
</dbReference>
<dbReference type="PANTHER" id="PTHR45999">
    <property type="entry name" value="UNC-13-4A, ISOFORM B"/>
    <property type="match status" value="1"/>
</dbReference>
<dbReference type="InterPro" id="IPR052095">
    <property type="entry name" value="UNC-13_domain"/>
</dbReference>
<evidence type="ECO:0000256" key="8">
    <source>
        <dbReference type="SAM" id="MobiDB-lite"/>
    </source>
</evidence>
<dbReference type="OMA" id="WLAEAMN"/>
<dbReference type="InterPro" id="IPR014772">
    <property type="entry name" value="Munc13_dom-2"/>
</dbReference>
<dbReference type="GO" id="GO:0005770">
    <property type="term" value="C:late endosome"/>
    <property type="evidence" value="ECO:0007669"/>
    <property type="project" value="UniProtKB-SubCell"/>
</dbReference>
<evidence type="ECO:0000259" key="10">
    <source>
        <dbReference type="PROSITE" id="PS51258"/>
    </source>
</evidence>
<dbReference type="InterPro" id="IPR010439">
    <property type="entry name" value="MUN_dom"/>
</dbReference>
<dbReference type="CDD" id="cd08676">
    <property type="entry name" value="C2A_Munc13-like"/>
    <property type="match status" value="1"/>
</dbReference>
<evidence type="ECO:0000256" key="4">
    <source>
        <dbReference type="ARBA" id="ARBA00005823"/>
    </source>
</evidence>
<feature type="compositionally biased region" description="Pro residues" evidence="8">
    <location>
        <begin position="117"/>
        <end position="128"/>
    </location>
</feature>
<feature type="region of interest" description="Disordered" evidence="8">
    <location>
        <begin position="507"/>
        <end position="544"/>
    </location>
</feature>
<evidence type="ECO:0000256" key="6">
    <source>
        <dbReference type="ARBA" id="ARBA00022490"/>
    </source>
</evidence>
<dbReference type="GeneID" id="108679515"/>
<dbReference type="InterPro" id="IPR000008">
    <property type="entry name" value="C2_dom"/>
</dbReference>
<gene>
    <name evidence="13" type="primary">LOC108679515</name>
</gene>
<dbReference type="PROSITE" id="PS51258">
    <property type="entry name" value="MHD1"/>
    <property type="match status" value="1"/>
</dbReference>
<dbReference type="Gene3D" id="2.60.40.150">
    <property type="entry name" value="C2 domain"/>
    <property type="match status" value="2"/>
</dbReference>
<feature type="compositionally biased region" description="Polar residues" evidence="8">
    <location>
        <begin position="137"/>
        <end position="147"/>
    </location>
</feature>
<organism evidence="12 13">
    <name type="scientific">Hyalella azteca</name>
    <name type="common">Amphipod</name>
    <dbReference type="NCBI Taxonomy" id="294128"/>
    <lineage>
        <taxon>Eukaryota</taxon>
        <taxon>Metazoa</taxon>
        <taxon>Ecdysozoa</taxon>
        <taxon>Arthropoda</taxon>
        <taxon>Crustacea</taxon>
        <taxon>Multicrustacea</taxon>
        <taxon>Malacostraca</taxon>
        <taxon>Eumalacostraca</taxon>
        <taxon>Peracarida</taxon>
        <taxon>Amphipoda</taxon>
        <taxon>Senticaudata</taxon>
        <taxon>Talitrida</taxon>
        <taxon>Talitroidea</taxon>
        <taxon>Hyalellidae</taxon>
        <taxon>Hyalella</taxon>
    </lineage>
</organism>
<keyword evidence="6" id="KW-0963">Cytoplasm</keyword>
<dbReference type="RefSeq" id="XP_047741537.1">
    <property type="nucleotide sequence ID" value="XM_047885581.1"/>
</dbReference>
<dbReference type="KEGG" id="hazt:108679515"/>
<feature type="domain" description="C2" evidence="9">
    <location>
        <begin position="1029"/>
        <end position="1158"/>
    </location>
</feature>
<keyword evidence="12" id="KW-1185">Reference proteome</keyword>
<evidence type="ECO:0000313" key="12">
    <source>
        <dbReference type="Proteomes" id="UP000694843"/>
    </source>
</evidence>
<dbReference type="Gene3D" id="1.10.357.50">
    <property type="match status" value="1"/>
</dbReference>
<evidence type="ECO:0000256" key="7">
    <source>
        <dbReference type="ARBA" id="ARBA00022753"/>
    </source>
</evidence>
<dbReference type="SMART" id="SM00239">
    <property type="entry name" value="C2"/>
    <property type="match status" value="2"/>
</dbReference>
<dbReference type="AlphaFoldDB" id="A0A979FXT5"/>
<keyword evidence="5" id="KW-0268">Exocytosis</keyword>
<dbReference type="CDD" id="cd04009">
    <property type="entry name" value="C2B_Munc13-like"/>
    <property type="match status" value="1"/>
</dbReference>
<dbReference type="Proteomes" id="UP000694843">
    <property type="component" value="Unplaced"/>
</dbReference>
<dbReference type="Pfam" id="PF06292">
    <property type="entry name" value="MUN"/>
    <property type="match status" value="1"/>
</dbReference>
<dbReference type="Gene3D" id="1.20.58.1100">
    <property type="match status" value="1"/>
</dbReference>
<name>A0A979FXT5_HYAAZ</name>
<dbReference type="PROSITE" id="PS50004">
    <property type="entry name" value="C2"/>
    <property type="match status" value="2"/>
</dbReference>
<comment type="subcellular location">
    <subcellularLocation>
        <location evidence="2">Cytoplasm</location>
    </subcellularLocation>
    <subcellularLocation>
        <location evidence="3">Late endosome</location>
    </subcellularLocation>
    <subcellularLocation>
        <location evidence="1">Recycling endosome</location>
    </subcellularLocation>
</comment>
<reference evidence="13" key="1">
    <citation type="submission" date="2025-08" db="UniProtKB">
        <authorList>
            <consortium name="RefSeq"/>
        </authorList>
    </citation>
    <scope>IDENTIFICATION</scope>
    <source>
        <tissue evidence="13">Whole organism</tissue>
    </source>
</reference>
<evidence type="ECO:0000256" key="1">
    <source>
        <dbReference type="ARBA" id="ARBA00004172"/>
    </source>
</evidence>
<keyword evidence="7" id="KW-0967">Endosome</keyword>
<accession>A0A979FXT5</accession>
<dbReference type="GO" id="GO:0006887">
    <property type="term" value="P:exocytosis"/>
    <property type="evidence" value="ECO:0007669"/>
    <property type="project" value="UniProtKB-KW"/>
</dbReference>
<evidence type="ECO:0000256" key="5">
    <source>
        <dbReference type="ARBA" id="ARBA00022483"/>
    </source>
</evidence>
<feature type="region of interest" description="Disordered" evidence="8">
    <location>
        <begin position="116"/>
        <end position="165"/>
    </location>
</feature>